<dbReference type="OrthoDB" id="8909437at2"/>
<accession>A0A6I6HG46</accession>
<name>A0A6I6HG46_VARPD</name>
<evidence type="ECO:0000313" key="2">
    <source>
        <dbReference type="EMBL" id="QGW80685.1"/>
    </source>
</evidence>
<protein>
    <recommendedName>
        <fullName evidence="4">Lipoprotein</fullName>
    </recommendedName>
</protein>
<evidence type="ECO:0008006" key="4">
    <source>
        <dbReference type="Google" id="ProtNLM"/>
    </source>
</evidence>
<dbReference type="AlphaFoldDB" id="A0A6I6HG46"/>
<evidence type="ECO:0000256" key="1">
    <source>
        <dbReference type="SAM" id="SignalP"/>
    </source>
</evidence>
<evidence type="ECO:0000313" key="3">
    <source>
        <dbReference type="Proteomes" id="UP000425817"/>
    </source>
</evidence>
<gene>
    <name evidence="2" type="ORF">GOQ09_03375</name>
</gene>
<reference evidence="2 3" key="1">
    <citation type="submission" date="2019-12" db="EMBL/GenBank/DDBJ databases">
        <title>Hybrid Genome Assemblies of two High G+C Isolates from Undergraduate Microbiology Courses.</title>
        <authorList>
            <person name="Ne Ville C.J."/>
            <person name="Enright D."/>
            <person name="Hernandez I."/>
            <person name="Dodsworth J."/>
            <person name="Orwin P.M."/>
        </authorList>
    </citation>
    <scope>NUCLEOTIDE SEQUENCE [LARGE SCALE GENOMIC DNA]</scope>
    <source>
        <strain evidence="2 3">CSUSB</strain>
    </source>
</reference>
<feature type="signal peptide" evidence="1">
    <location>
        <begin position="1"/>
        <end position="24"/>
    </location>
</feature>
<organism evidence="2 3">
    <name type="scientific">Variovorax paradoxus</name>
    <dbReference type="NCBI Taxonomy" id="34073"/>
    <lineage>
        <taxon>Bacteria</taxon>
        <taxon>Pseudomonadati</taxon>
        <taxon>Pseudomonadota</taxon>
        <taxon>Betaproteobacteria</taxon>
        <taxon>Burkholderiales</taxon>
        <taxon>Comamonadaceae</taxon>
        <taxon>Variovorax</taxon>
    </lineage>
</organism>
<keyword evidence="1" id="KW-0732">Signal</keyword>
<feature type="chain" id="PRO_5026282157" description="Lipoprotein" evidence="1">
    <location>
        <begin position="25"/>
        <end position="153"/>
    </location>
</feature>
<sequence>MARVLLLSLAALCTACAGPGAHNAAPPGCPATARDLPVEALYGNWQARFDGLPGAASVVLGKHPEYVGVRGIITRATSAPSASASVAQLAGDINDEGELAIDESLDGRSISGVWSATLQPDSCGREFRGTWRNAADETTHPFTLKKTERTADK</sequence>
<dbReference type="Proteomes" id="UP000425817">
    <property type="component" value="Chromosome"/>
</dbReference>
<proteinExistence type="predicted"/>
<dbReference type="EMBL" id="CP046622">
    <property type="protein sequence ID" value="QGW80685.1"/>
    <property type="molecule type" value="Genomic_DNA"/>
</dbReference>